<reference evidence="1 2" key="1">
    <citation type="submission" date="2014-11" db="EMBL/GenBank/DDBJ databases">
        <title>Genomics and ecophysiology of heterotrophic nitrogen fixing bacteria isolated from estuarine surface water.</title>
        <authorList>
            <person name="Bentzon-Tilia M."/>
            <person name="Severin I."/>
            <person name="Hansen L.H."/>
            <person name="Riemann L."/>
        </authorList>
    </citation>
    <scope>NUCLEOTIDE SEQUENCE [LARGE SCALE GENOMIC DNA]</scope>
    <source>
        <strain evidence="1 2">BAL361</strain>
    </source>
</reference>
<dbReference type="RefSeq" id="WP_023445236.1">
    <property type="nucleotide sequence ID" value="NZ_CP066045.1"/>
</dbReference>
<protein>
    <submittedName>
        <fullName evidence="1">Iron uptake protein</fullName>
    </submittedName>
</protein>
<proteinExistence type="predicted"/>
<gene>
    <name evidence="1" type="ORF">LO50_01650</name>
</gene>
<dbReference type="AlphaFoldDB" id="A0A0D7ECB5"/>
<evidence type="ECO:0000313" key="2">
    <source>
        <dbReference type="Proteomes" id="UP000032439"/>
    </source>
</evidence>
<accession>A0A0D7ECB5</accession>
<comment type="caution">
    <text evidence="1">The sequence shown here is derived from an EMBL/GenBank/DDBJ whole genome shotgun (WGS) entry which is preliminary data.</text>
</comment>
<dbReference type="EMBL" id="JXXD01000011">
    <property type="protein sequence ID" value="KIZ38484.1"/>
    <property type="molecule type" value="Genomic_DNA"/>
</dbReference>
<dbReference type="Proteomes" id="UP000032439">
    <property type="component" value="Unassembled WGS sequence"/>
</dbReference>
<dbReference type="Pfam" id="PF12365">
    <property type="entry name" value="DUF3649"/>
    <property type="match status" value="1"/>
</dbReference>
<dbReference type="GeneID" id="302371484"/>
<organism evidence="1 2">
    <name type="scientific">Stutzerimonas stutzeri</name>
    <name type="common">Pseudomonas stutzeri</name>
    <dbReference type="NCBI Taxonomy" id="316"/>
    <lineage>
        <taxon>Bacteria</taxon>
        <taxon>Pseudomonadati</taxon>
        <taxon>Pseudomonadota</taxon>
        <taxon>Gammaproteobacteria</taxon>
        <taxon>Pseudomonadales</taxon>
        <taxon>Pseudomonadaceae</taxon>
        <taxon>Stutzerimonas</taxon>
    </lineage>
</organism>
<dbReference type="InterPro" id="IPR022109">
    <property type="entry name" value="DUF3649"/>
</dbReference>
<name>A0A0D7ECB5_STUST</name>
<dbReference type="PATRIC" id="fig|316.110.peg.467"/>
<evidence type="ECO:0000313" key="1">
    <source>
        <dbReference type="EMBL" id="KIZ38484.1"/>
    </source>
</evidence>
<sequence length="98" mass="10653">MSRNASINRWNIASRVLAALVGGYAVAYAVTAFLAVYLPLARPDRVVFSSLASFAVWTAVVIYVFAARSATRVWLLIVGVTAVLCLAAFFSGDWRVRP</sequence>